<dbReference type="EMBL" id="CP107523">
    <property type="protein sequence ID" value="UYN55597.1"/>
    <property type="molecule type" value="Genomic_DNA"/>
</dbReference>
<protein>
    <submittedName>
        <fullName evidence="2 3">Reverse transcriptase</fullName>
    </submittedName>
</protein>
<evidence type="ECO:0000313" key="5">
    <source>
        <dbReference type="Proteomes" id="UP001164790"/>
    </source>
</evidence>
<dbReference type="SUPFAM" id="SSF56672">
    <property type="entry name" value="DNA/RNA polymerases"/>
    <property type="match status" value="1"/>
</dbReference>
<dbReference type="InterPro" id="IPR051083">
    <property type="entry name" value="GrpII_Intron_Splice-Mob/Def"/>
</dbReference>
<reference evidence="2 4" key="1">
    <citation type="submission" date="2017-01" db="EMBL/GenBank/DDBJ databases">
        <title>Lactobacillus chiayiensis sp. nov., a lactic acid bacterium isolated from compost.</title>
        <authorList>
            <person name="Huang C.-H."/>
        </authorList>
    </citation>
    <scope>NUCLEOTIDE SEQUENCE [LARGE SCALE GENOMIC DNA]</scope>
    <source>
        <strain evidence="4">chh01</strain>
        <strain evidence="2">Chh01</strain>
    </source>
</reference>
<keyword evidence="2" id="KW-0695">RNA-directed DNA polymerase</keyword>
<dbReference type="InterPro" id="IPR000477">
    <property type="entry name" value="RT_dom"/>
</dbReference>
<dbReference type="Pfam" id="PF00078">
    <property type="entry name" value="RVT_1"/>
    <property type="match status" value="1"/>
</dbReference>
<dbReference type="PANTHER" id="PTHR34047:SF8">
    <property type="entry name" value="PROTEIN YKFC"/>
    <property type="match status" value="1"/>
</dbReference>
<evidence type="ECO:0000313" key="4">
    <source>
        <dbReference type="Proteomes" id="UP000290475"/>
    </source>
</evidence>
<dbReference type="EMBL" id="MSSM01000042">
    <property type="protein sequence ID" value="RXT18481.1"/>
    <property type="molecule type" value="Genomic_DNA"/>
</dbReference>
<dbReference type="InterPro" id="IPR043502">
    <property type="entry name" value="DNA/RNA_pol_sf"/>
</dbReference>
<evidence type="ECO:0000313" key="2">
    <source>
        <dbReference type="EMBL" id="RXT18481.1"/>
    </source>
</evidence>
<accession>A0A4Q1TK70</accession>
<proteinExistence type="predicted"/>
<keyword evidence="2" id="KW-0808">Transferase</keyword>
<dbReference type="Proteomes" id="UP001164790">
    <property type="component" value="Chromosome"/>
</dbReference>
<reference evidence="3" key="2">
    <citation type="submission" date="2022-10" db="EMBL/GenBank/DDBJ databases">
        <title>Comparative genomic analysis and in-vitro probiotic properties of the potential probiotic L. chiayiensis AACE 3.</title>
        <authorList>
            <person name="Kang X."/>
        </authorList>
    </citation>
    <scope>NUCLEOTIDE SEQUENCE</scope>
    <source>
        <strain evidence="3">AACE 3</strain>
    </source>
</reference>
<keyword evidence="2" id="KW-0548">Nucleotidyltransferase</keyword>
<evidence type="ECO:0000313" key="3">
    <source>
        <dbReference type="EMBL" id="UYN55597.1"/>
    </source>
</evidence>
<gene>
    <name evidence="2" type="ORF">BVJ53_13340</name>
    <name evidence="3" type="ORF">OFW50_08855</name>
</gene>
<dbReference type="PROSITE" id="PS50878">
    <property type="entry name" value="RT_POL"/>
    <property type="match status" value="1"/>
</dbReference>
<name>A0A4Q1TK70_9LACO</name>
<evidence type="ECO:0000259" key="1">
    <source>
        <dbReference type="PROSITE" id="PS50878"/>
    </source>
</evidence>
<organism evidence="2 4">
    <name type="scientific">Lacticaseibacillus chiayiensis</name>
    <dbReference type="NCBI Taxonomy" id="2100821"/>
    <lineage>
        <taxon>Bacteria</taxon>
        <taxon>Bacillati</taxon>
        <taxon>Bacillota</taxon>
        <taxon>Bacilli</taxon>
        <taxon>Lactobacillales</taxon>
        <taxon>Lactobacillaceae</taxon>
        <taxon>Lacticaseibacillus</taxon>
    </lineage>
</organism>
<dbReference type="AlphaFoldDB" id="A0A4Q1TK70"/>
<dbReference type="GO" id="GO:0003964">
    <property type="term" value="F:RNA-directed DNA polymerase activity"/>
    <property type="evidence" value="ECO:0007669"/>
    <property type="project" value="UniProtKB-KW"/>
</dbReference>
<sequence length="526" mass="61781">MDPVMRVGVQALEKLNGKNYLHFDFQVTEKERRRLISDISTGNIIHHRYLPFISFEIRFRIFRFKEKKAVPKSRKIMLPSHHDALTYRYYGKALNRIYSDYAISHDINDVAVAYREAQPGVHLSNITIAKEVFDYTTSFPKSWIIKGDFHHFFDTLDHQHLALNLRKVFGRDMPKDWSKMLRSITQYQSISRKTLERQLQVARVRVAYRSNGSQKPKARAYVSNLKKLGQLIRNKQIRFSGKNHVGIPQGTAVSAVLANVYMIDFDEWLMKRCEGFGGLYRRYSDDFIIVLSGDQLNKASVENFMSEIIRKSQDLLHLKIEPTKTKLYLYEQNSHEVTLFYDHGTRKTKPGKIDYLGFIFDGVSVSMRPKSIYKFIYRGRREVGKYITFGRSYDLVRQGLTESDIIQNKVVPKYVLSSTGYRRGYVAPNIHQVLQYLGRLQEIRQMKPGTLHSVHKGVTIRYLSGEVKKPRSSMLGYALRAQEAFEVGKPKYRVVIKRQVLRQIRRNQRKLHQGRENYKLWKRFKF</sequence>
<feature type="domain" description="Reverse transcriptase" evidence="1">
    <location>
        <begin position="43"/>
        <end position="360"/>
    </location>
</feature>
<keyword evidence="5" id="KW-1185">Reference proteome</keyword>
<dbReference type="Proteomes" id="UP000290475">
    <property type="component" value="Unassembled WGS sequence"/>
</dbReference>
<dbReference type="RefSeq" id="WP_129302844.1">
    <property type="nucleotide sequence ID" value="NZ_CP074378.1"/>
</dbReference>
<dbReference type="PANTHER" id="PTHR34047">
    <property type="entry name" value="NUCLEAR INTRON MATURASE 1, MITOCHONDRIAL-RELATED"/>
    <property type="match status" value="1"/>
</dbReference>